<comment type="caution">
    <text evidence="12">The sequence shown here is derived from an EMBL/GenBank/DDBJ whole genome shotgun (WGS) entry which is preliminary data.</text>
</comment>
<dbReference type="Gene3D" id="1.20.1600.10">
    <property type="entry name" value="Outer membrane efflux proteins (OEP)"/>
    <property type="match status" value="1"/>
</dbReference>
<organism evidence="12 13">
    <name type="scientific">Lysobacter hankyongensis</name>
    <dbReference type="NCBI Taxonomy" id="1176535"/>
    <lineage>
        <taxon>Bacteria</taxon>
        <taxon>Pseudomonadati</taxon>
        <taxon>Pseudomonadota</taxon>
        <taxon>Gammaproteobacteria</taxon>
        <taxon>Lysobacterales</taxon>
        <taxon>Lysobacteraceae</taxon>
        <taxon>Lysobacter</taxon>
    </lineage>
</organism>
<keyword evidence="7 10" id="KW-0564">Palmitate</keyword>
<evidence type="ECO:0000313" key="12">
    <source>
        <dbReference type="EMBL" id="GAA4799957.1"/>
    </source>
</evidence>
<name>A0ABP9BXD2_9GAMM</name>
<sequence>MRRFTMPWLTAVLTAALASGCASTHGLAPASTPRDPDTLATAQSFAGTLSPAAWPRQDWWTHWGDPQLDALIAEALAGTPTLDAADARARKARALAGLADEARKPALGASARYSGAYLPESLLPSPIGGEYNGVTLATLDVQYAPDLWGGKRAHWESALGTLHAAEVDAQQARLTLAANIVHTYVALAQAHEAKTIAREESTRAERLLGLARQRVRAGLDNDLQVRQAESALASAGQQSQAAQQQIDALRNALSALLGKGPDRGLTLDAPQLLATDAPALPSALPSELLGHRPDVVAARWRVEAASRGIDAAKAEFYPSVNLTAMVGIASGNLSDLFTRDALLATAGPAISLPFFRGERLRQQLASSDADYDLAVAQYDQSVVGAVREVADALQAARMLDAQIASATRARDATRKALALADDRYRAGLGTQLDVLGAQRPLLQLDTQLAGLRAQRRNVAVDLAVALGGGVTPSSPAAFSMVAP</sequence>
<dbReference type="PANTHER" id="PTHR30203">
    <property type="entry name" value="OUTER MEMBRANE CATION EFFLUX PROTEIN"/>
    <property type="match status" value="1"/>
</dbReference>
<dbReference type="SUPFAM" id="SSF56954">
    <property type="entry name" value="Outer membrane efflux proteins (OEP)"/>
    <property type="match status" value="1"/>
</dbReference>
<evidence type="ECO:0000256" key="11">
    <source>
        <dbReference type="SAM" id="Coils"/>
    </source>
</evidence>
<keyword evidence="3 10" id="KW-1134">Transmembrane beta strand</keyword>
<dbReference type="RefSeq" id="WP_345303937.1">
    <property type="nucleotide sequence ID" value="NZ_BAABJE010000014.1"/>
</dbReference>
<dbReference type="Pfam" id="PF02321">
    <property type="entry name" value="OEP"/>
    <property type="match status" value="2"/>
</dbReference>
<evidence type="ECO:0000256" key="1">
    <source>
        <dbReference type="ARBA" id="ARBA00004370"/>
    </source>
</evidence>
<evidence type="ECO:0000256" key="3">
    <source>
        <dbReference type="ARBA" id="ARBA00022452"/>
    </source>
</evidence>
<proteinExistence type="inferred from homology"/>
<keyword evidence="11" id="KW-0175">Coiled coil</keyword>
<evidence type="ECO:0000256" key="5">
    <source>
        <dbReference type="ARBA" id="ARBA00022729"/>
    </source>
</evidence>
<evidence type="ECO:0000256" key="6">
    <source>
        <dbReference type="ARBA" id="ARBA00023136"/>
    </source>
</evidence>
<comment type="subcellular location">
    <subcellularLocation>
        <location evidence="10">Cell outer membrane</location>
        <topology evidence="10">Lipid-anchor</topology>
    </subcellularLocation>
    <subcellularLocation>
        <location evidence="1">Membrane</location>
    </subcellularLocation>
</comment>
<keyword evidence="8 10" id="KW-0449">Lipoprotein</keyword>
<evidence type="ECO:0000256" key="8">
    <source>
        <dbReference type="ARBA" id="ARBA00023288"/>
    </source>
</evidence>
<evidence type="ECO:0000256" key="4">
    <source>
        <dbReference type="ARBA" id="ARBA00022692"/>
    </source>
</evidence>
<dbReference type="Proteomes" id="UP001499959">
    <property type="component" value="Unassembled WGS sequence"/>
</dbReference>
<dbReference type="InterPro" id="IPR003423">
    <property type="entry name" value="OMP_efflux"/>
</dbReference>
<dbReference type="PROSITE" id="PS51257">
    <property type="entry name" value="PROKAR_LIPOPROTEIN"/>
    <property type="match status" value="1"/>
</dbReference>
<protein>
    <submittedName>
        <fullName evidence="12">AdeC/AdeK/OprM family multidrug efflux complex outer membrane factor</fullName>
    </submittedName>
</protein>
<keyword evidence="6 10" id="KW-0472">Membrane</keyword>
<evidence type="ECO:0000313" key="13">
    <source>
        <dbReference type="Proteomes" id="UP001499959"/>
    </source>
</evidence>
<accession>A0ABP9BXD2</accession>
<keyword evidence="4 10" id="KW-0812">Transmembrane</keyword>
<comment type="similarity">
    <text evidence="2 10">Belongs to the outer membrane factor (OMF) (TC 1.B.17) family.</text>
</comment>
<feature type="coiled-coil region" evidence="11">
    <location>
        <begin position="225"/>
        <end position="259"/>
    </location>
</feature>
<evidence type="ECO:0000256" key="10">
    <source>
        <dbReference type="RuleBase" id="RU362097"/>
    </source>
</evidence>
<feature type="chain" id="PRO_5044966069" evidence="10">
    <location>
        <begin position="25"/>
        <end position="483"/>
    </location>
</feature>
<dbReference type="InterPro" id="IPR010131">
    <property type="entry name" value="MdtP/NodT-like"/>
</dbReference>
<dbReference type="PANTHER" id="PTHR30203:SF20">
    <property type="entry name" value="MULTIDRUG RESISTANCE OUTER MEMBRANE PROTEIN MDTP-RELATED"/>
    <property type="match status" value="1"/>
</dbReference>
<evidence type="ECO:0000256" key="9">
    <source>
        <dbReference type="ARBA" id="ARBA00037313"/>
    </source>
</evidence>
<dbReference type="Gene3D" id="2.20.200.10">
    <property type="entry name" value="Outer membrane efflux proteins (OEP)"/>
    <property type="match status" value="1"/>
</dbReference>
<feature type="signal peptide" evidence="10">
    <location>
        <begin position="1"/>
        <end position="24"/>
    </location>
</feature>
<keyword evidence="13" id="KW-1185">Reference proteome</keyword>
<evidence type="ECO:0000256" key="2">
    <source>
        <dbReference type="ARBA" id="ARBA00007613"/>
    </source>
</evidence>
<dbReference type="EMBL" id="BAABJE010000014">
    <property type="protein sequence ID" value="GAA4799957.1"/>
    <property type="molecule type" value="Genomic_DNA"/>
</dbReference>
<dbReference type="NCBIfam" id="TIGR01845">
    <property type="entry name" value="outer_NodT"/>
    <property type="match status" value="1"/>
</dbReference>
<reference evidence="13" key="1">
    <citation type="journal article" date="2019" name="Int. J. Syst. Evol. Microbiol.">
        <title>The Global Catalogue of Microorganisms (GCM) 10K type strain sequencing project: providing services to taxonomists for standard genome sequencing and annotation.</title>
        <authorList>
            <consortium name="The Broad Institute Genomics Platform"/>
            <consortium name="The Broad Institute Genome Sequencing Center for Infectious Disease"/>
            <person name="Wu L."/>
            <person name="Ma J."/>
        </authorList>
    </citation>
    <scope>NUCLEOTIDE SEQUENCE [LARGE SCALE GENOMIC DNA]</scope>
    <source>
        <strain evidence="13">JCM 18204</strain>
    </source>
</reference>
<gene>
    <name evidence="12" type="ORF">GCM10023307_27910</name>
</gene>
<comment type="function">
    <text evidence="9">Could be involved in resistance to puromycin, acriflavine and tetraphenylarsonium chloride.</text>
</comment>
<evidence type="ECO:0000256" key="7">
    <source>
        <dbReference type="ARBA" id="ARBA00023139"/>
    </source>
</evidence>
<keyword evidence="5 10" id="KW-0732">Signal</keyword>